<dbReference type="FunFam" id="3.90.580.10:FF:000001">
    <property type="entry name" value="DNA primase"/>
    <property type="match status" value="1"/>
</dbReference>
<keyword evidence="5 12" id="KW-0235">DNA replication</keyword>
<keyword evidence="8 12" id="KW-0862">Zinc</keyword>
<dbReference type="GO" id="GO:0003899">
    <property type="term" value="F:DNA-directed RNA polymerase activity"/>
    <property type="evidence" value="ECO:0007669"/>
    <property type="project" value="UniProtKB-UniRule"/>
</dbReference>
<evidence type="ECO:0000256" key="11">
    <source>
        <dbReference type="ARBA" id="ARBA00023163"/>
    </source>
</evidence>
<dbReference type="InterPro" id="IPR013264">
    <property type="entry name" value="DNAG_N"/>
</dbReference>
<gene>
    <name evidence="12" type="primary">dnaG</name>
    <name evidence="16" type="ORF">SAMN05660648_00703</name>
</gene>
<evidence type="ECO:0000256" key="9">
    <source>
        <dbReference type="ARBA" id="ARBA00022842"/>
    </source>
</evidence>
<dbReference type="Pfam" id="PF10410">
    <property type="entry name" value="DnaB_bind"/>
    <property type="match status" value="1"/>
</dbReference>
<dbReference type="InterPro" id="IPR006295">
    <property type="entry name" value="DNA_primase_DnaG"/>
</dbReference>
<evidence type="ECO:0000256" key="5">
    <source>
        <dbReference type="ARBA" id="ARBA00022705"/>
    </source>
</evidence>
<dbReference type="InterPro" id="IPR030846">
    <property type="entry name" value="DnaG_bac"/>
</dbReference>
<dbReference type="SMART" id="SM00493">
    <property type="entry name" value="TOPRIM"/>
    <property type="match status" value="1"/>
</dbReference>
<evidence type="ECO:0000259" key="15">
    <source>
        <dbReference type="PROSITE" id="PS50880"/>
    </source>
</evidence>
<feature type="domain" description="Toprim" evidence="15">
    <location>
        <begin position="277"/>
        <end position="358"/>
    </location>
</feature>
<evidence type="ECO:0000256" key="14">
    <source>
        <dbReference type="PIRSR" id="PIRSR002811-1"/>
    </source>
</evidence>
<dbReference type="GO" id="GO:0006269">
    <property type="term" value="P:DNA replication, synthesis of primer"/>
    <property type="evidence" value="ECO:0007669"/>
    <property type="project" value="UniProtKB-UniRule"/>
</dbReference>
<dbReference type="FunFam" id="3.90.980.10:FF:000001">
    <property type="entry name" value="DNA primase"/>
    <property type="match status" value="1"/>
</dbReference>
<comment type="domain">
    <text evidence="12">Contains an N-terminal zinc-binding domain, a central core domain that contains the primase activity, and a C-terminal DnaB-binding domain.</text>
</comment>
<evidence type="ECO:0000256" key="8">
    <source>
        <dbReference type="ARBA" id="ARBA00022833"/>
    </source>
</evidence>
<dbReference type="FunFam" id="3.40.1360.10:FF:000002">
    <property type="entry name" value="DNA primase"/>
    <property type="match status" value="1"/>
</dbReference>
<keyword evidence="7 12" id="KW-0863">Zinc-finger</keyword>
<keyword evidence="4 12" id="KW-0548">Nucleotidyltransferase</keyword>
<evidence type="ECO:0000313" key="16">
    <source>
        <dbReference type="EMBL" id="SDZ79828.1"/>
    </source>
</evidence>
<feature type="zinc finger region" description="CHC2-type" evidence="12 14">
    <location>
        <begin position="56"/>
        <end position="80"/>
    </location>
</feature>
<dbReference type="GO" id="GO:1990077">
    <property type="term" value="C:primosome complex"/>
    <property type="evidence" value="ECO:0007669"/>
    <property type="project" value="UniProtKB-KW"/>
</dbReference>
<proteinExistence type="inferred from homology"/>
<evidence type="ECO:0000256" key="2">
    <source>
        <dbReference type="ARBA" id="ARBA00022515"/>
    </source>
</evidence>
<dbReference type="AlphaFoldDB" id="A0A1H3W0I5"/>
<sequence length="616" mass="69059">MYTSVFYINNAGKGIFMHREDMDEFVEQVTAQSDLLQVVQSYVPLKRKGNRYWGCCPFHGEKTPSFSVVPDKGFFYCFGCHAGGNVFKFISLMENISYFEAIKLQAEKLGIPMPQRQKTPQEIARDREIADLRKVNEMARDFFHNCLTLTRLGEPGKAYFAGRAISAETIEEFKLGYAPQAWDKLSTAFLKRGVKQEFLLAGGLAAERQNGGGIYDRFRNRVMIPIADERGRVVGFGGRVLDDSTPKYLNTPETVLFNKRRILFGLDRAHRAIKQAGYAIVVEGYMDAISVFSAGVKNVVASLGTAFTAEHCKLLLRYAPAIYFCYDSDDAGQKATIRALSIVQGTGAAVRVIVVPDGKDPDEYIRKHGADAFQQLVKKALPLVEYRLQYVLKNYDHATLEGKVKALHAMLPVLTGIREPAVLGEYIKRLAQSLLLDEGIVRDELRRFGHQPLPEDSGPAQREPIRQAVRRTDTALQRAGRVVIRLAWQDSGILQHFATMVPLESIGDNSQREILLILQEIAAQGQKINDAEINSKLSEEAVAELSRAMVEELGVLSETEAYDNALRVLRKAYLNRCYIEHSQRAESLAQAGDSAYVAELNQAQKIKSEMEELQFE</sequence>
<dbReference type="InterPro" id="IPR019475">
    <property type="entry name" value="DNA_primase_DnaB-bd"/>
</dbReference>
<dbReference type="GO" id="GO:0008270">
    <property type="term" value="F:zinc ion binding"/>
    <property type="evidence" value="ECO:0007669"/>
    <property type="project" value="UniProtKB-UniRule"/>
</dbReference>
<comment type="function">
    <text evidence="12 13">RNA polymerase that catalyzes the synthesis of short RNA molecules used as primers for DNA polymerase during DNA replication.</text>
</comment>
<evidence type="ECO:0000256" key="7">
    <source>
        <dbReference type="ARBA" id="ARBA00022771"/>
    </source>
</evidence>
<evidence type="ECO:0000256" key="1">
    <source>
        <dbReference type="ARBA" id="ARBA00022478"/>
    </source>
</evidence>
<evidence type="ECO:0000256" key="6">
    <source>
        <dbReference type="ARBA" id="ARBA00022723"/>
    </source>
</evidence>
<dbReference type="Gene3D" id="3.90.980.10">
    <property type="entry name" value="DNA primase, catalytic core, N-terminal domain"/>
    <property type="match status" value="1"/>
</dbReference>
<dbReference type="InterPro" id="IPR034151">
    <property type="entry name" value="TOPRIM_DnaG_bac"/>
</dbReference>
<dbReference type="SUPFAM" id="SSF56731">
    <property type="entry name" value="DNA primase core"/>
    <property type="match status" value="1"/>
</dbReference>
<accession>A0A1H3W0I5</accession>
<protein>
    <recommendedName>
        <fullName evidence="12 13">DNA primase</fullName>
        <ecNumber evidence="12">2.7.7.101</ecNumber>
    </recommendedName>
</protein>
<comment type="cofactor">
    <cofactor evidence="12 13 14">
        <name>Zn(2+)</name>
        <dbReference type="ChEBI" id="CHEBI:29105"/>
    </cofactor>
    <text evidence="12 13 14">Binds 1 zinc ion per monomer.</text>
</comment>
<dbReference type="EMBL" id="FNQG01000002">
    <property type="protein sequence ID" value="SDZ79828.1"/>
    <property type="molecule type" value="Genomic_DNA"/>
</dbReference>
<comment type="similarity">
    <text evidence="12 13">Belongs to the DnaG primase family.</text>
</comment>
<reference evidence="16 17" key="1">
    <citation type="submission" date="2016-10" db="EMBL/GenBank/DDBJ databases">
        <authorList>
            <person name="de Groot N.N."/>
        </authorList>
    </citation>
    <scope>NUCLEOTIDE SEQUENCE [LARGE SCALE GENOMIC DNA]</scope>
    <source>
        <strain evidence="16 17">DSM 2872</strain>
    </source>
</reference>
<keyword evidence="9" id="KW-0460">Magnesium</keyword>
<dbReference type="CDD" id="cd03364">
    <property type="entry name" value="TOPRIM_DnaG_primases"/>
    <property type="match status" value="1"/>
</dbReference>
<dbReference type="HAMAP" id="MF_00974">
    <property type="entry name" value="DNA_primase_DnaG"/>
    <property type="match status" value="1"/>
</dbReference>
<evidence type="ECO:0000256" key="10">
    <source>
        <dbReference type="ARBA" id="ARBA00023125"/>
    </source>
</evidence>
<evidence type="ECO:0000313" key="17">
    <source>
        <dbReference type="Proteomes" id="UP000183469"/>
    </source>
</evidence>
<dbReference type="Gene3D" id="3.40.1360.10">
    <property type="match status" value="1"/>
</dbReference>
<keyword evidence="10 12" id="KW-0238">DNA-binding</keyword>
<dbReference type="NCBIfam" id="TIGR01391">
    <property type="entry name" value="dnaG"/>
    <property type="match status" value="1"/>
</dbReference>
<dbReference type="Pfam" id="PF08275">
    <property type="entry name" value="DNAG_N"/>
    <property type="match status" value="1"/>
</dbReference>
<dbReference type="Pfam" id="PF13155">
    <property type="entry name" value="Toprim_2"/>
    <property type="match status" value="1"/>
</dbReference>
<keyword evidence="3 12" id="KW-0808">Transferase</keyword>
<dbReference type="PANTHER" id="PTHR30313">
    <property type="entry name" value="DNA PRIMASE"/>
    <property type="match status" value="1"/>
</dbReference>
<dbReference type="EC" id="2.7.7.101" evidence="12"/>
<dbReference type="InterPro" id="IPR002694">
    <property type="entry name" value="Znf_CHC2"/>
</dbReference>
<dbReference type="InterPro" id="IPR036977">
    <property type="entry name" value="DNA_primase_Znf_CHC2"/>
</dbReference>
<dbReference type="GO" id="GO:0005737">
    <property type="term" value="C:cytoplasm"/>
    <property type="evidence" value="ECO:0007669"/>
    <property type="project" value="TreeGrafter"/>
</dbReference>
<evidence type="ECO:0000256" key="12">
    <source>
        <dbReference type="HAMAP-Rule" id="MF_00974"/>
    </source>
</evidence>
<dbReference type="InterPro" id="IPR050219">
    <property type="entry name" value="DnaG_primase"/>
</dbReference>
<dbReference type="GO" id="GO:0003677">
    <property type="term" value="F:DNA binding"/>
    <property type="evidence" value="ECO:0007669"/>
    <property type="project" value="UniProtKB-KW"/>
</dbReference>
<dbReference type="SUPFAM" id="SSF57783">
    <property type="entry name" value="Zinc beta-ribbon"/>
    <property type="match status" value="1"/>
</dbReference>
<dbReference type="InterPro" id="IPR037068">
    <property type="entry name" value="DNA_primase_core_N_sf"/>
</dbReference>
<keyword evidence="11 12" id="KW-0804">Transcription</keyword>
<evidence type="ECO:0000256" key="3">
    <source>
        <dbReference type="ARBA" id="ARBA00022679"/>
    </source>
</evidence>
<evidence type="ECO:0000256" key="13">
    <source>
        <dbReference type="PIRNR" id="PIRNR002811"/>
    </source>
</evidence>
<dbReference type="GO" id="GO:0000428">
    <property type="term" value="C:DNA-directed RNA polymerase complex"/>
    <property type="evidence" value="ECO:0007669"/>
    <property type="project" value="UniProtKB-KW"/>
</dbReference>
<organism evidence="16 17">
    <name type="scientific">Selenomonas ruminantium</name>
    <dbReference type="NCBI Taxonomy" id="971"/>
    <lineage>
        <taxon>Bacteria</taxon>
        <taxon>Bacillati</taxon>
        <taxon>Bacillota</taxon>
        <taxon>Negativicutes</taxon>
        <taxon>Selenomonadales</taxon>
        <taxon>Selenomonadaceae</taxon>
        <taxon>Selenomonas</taxon>
    </lineage>
</organism>
<dbReference type="Gene3D" id="3.90.580.10">
    <property type="entry name" value="Zinc finger, CHC2-type domain"/>
    <property type="match status" value="1"/>
</dbReference>
<dbReference type="InterPro" id="IPR006171">
    <property type="entry name" value="TOPRIM_dom"/>
</dbReference>
<dbReference type="Proteomes" id="UP000183469">
    <property type="component" value="Unassembled WGS sequence"/>
</dbReference>
<keyword evidence="6 12" id="KW-0479">Metal-binding</keyword>
<keyword evidence="2 12" id="KW-0639">Primosome</keyword>
<dbReference type="Pfam" id="PF01807">
    <property type="entry name" value="Zn_ribbon_DnaG"/>
    <property type="match status" value="1"/>
</dbReference>
<comment type="catalytic activity">
    <reaction evidence="12">
        <text>ssDNA + n NTP = ssDNA/pppN(pN)n-1 hybrid + (n-1) diphosphate.</text>
        <dbReference type="EC" id="2.7.7.101"/>
    </reaction>
</comment>
<comment type="subunit">
    <text evidence="12">Monomer. Interacts with DnaB.</text>
</comment>
<dbReference type="PANTHER" id="PTHR30313:SF2">
    <property type="entry name" value="DNA PRIMASE"/>
    <property type="match status" value="1"/>
</dbReference>
<dbReference type="PIRSF" id="PIRSF002811">
    <property type="entry name" value="DnaG"/>
    <property type="match status" value="1"/>
</dbReference>
<keyword evidence="1 12" id="KW-0240">DNA-directed RNA polymerase</keyword>
<dbReference type="PROSITE" id="PS50880">
    <property type="entry name" value="TOPRIM"/>
    <property type="match status" value="1"/>
</dbReference>
<name>A0A1H3W0I5_SELRU</name>
<dbReference type="SMART" id="SM00400">
    <property type="entry name" value="ZnF_CHCC"/>
    <property type="match status" value="1"/>
</dbReference>
<evidence type="ECO:0000256" key="4">
    <source>
        <dbReference type="ARBA" id="ARBA00022695"/>
    </source>
</evidence>